<evidence type="ECO:0000259" key="5">
    <source>
        <dbReference type="Pfam" id="PF00561"/>
    </source>
</evidence>
<protein>
    <submittedName>
        <fullName evidence="6">Alpha/beta hydrolase</fullName>
    </submittedName>
</protein>
<evidence type="ECO:0000256" key="1">
    <source>
        <dbReference type="ARBA" id="ARBA00010088"/>
    </source>
</evidence>
<evidence type="ECO:0000256" key="4">
    <source>
        <dbReference type="SAM" id="SignalP"/>
    </source>
</evidence>
<dbReference type="Proteomes" id="UP001596119">
    <property type="component" value="Unassembled WGS sequence"/>
</dbReference>
<dbReference type="Gene3D" id="3.40.50.1820">
    <property type="entry name" value="alpha/beta hydrolase"/>
    <property type="match status" value="1"/>
</dbReference>
<evidence type="ECO:0000256" key="2">
    <source>
        <dbReference type="ARBA" id="ARBA00022729"/>
    </source>
</evidence>
<dbReference type="InterPro" id="IPR000073">
    <property type="entry name" value="AB_hydrolase_1"/>
</dbReference>
<organism evidence="6 7">
    <name type="scientific">Pseudonocardia lutea</name>
    <dbReference type="NCBI Taxonomy" id="2172015"/>
    <lineage>
        <taxon>Bacteria</taxon>
        <taxon>Bacillati</taxon>
        <taxon>Actinomycetota</taxon>
        <taxon>Actinomycetes</taxon>
        <taxon>Pseudonocardiales</taxon>
        <taxon>Pseudonocardiaceae</taxon>
        <taxon>Pseudonocardia</taxon>
    </lineage>
</organism>
<dbReference type="InterPro" id="IPR029058">
    <property type="entry name" value="AB_hydrolase_fold"/>
</dbReference>
<evidence type="ECO:0000313" key="6">
    <source>
        <dbReference type="EMBL" id="MFC5951214.1"/>
    </source>
</evidence>
<dbReference type="Pfam" id="PF00561">
    <property type="entry name" value="Abhydrolase_1"/>
    <property type="match status" value="1"/>
</dbReference>
<dbReference type="InterPro" id="IPR051601">
    <property type="entry name" value="Serine_prot/Carboxylest_S33"/>
</dbReference>
<dbReference type="GO" id="GO:0016787">
    <property type="term" value="F:hydrolase activity"/>
    <property type="evidence" value="ECO:0007669"/>
    <property type="project" value="UniProtKB-KW"/>
</dbReference>
<dbReference type="PANTHER" id="PTHR43248">
    <property type="entry name" value="2-SUCCINYL-6-HYDROXY-2,4-CYCLOHEXADIENE-1-CARBOXYLATE SYNTHASE"/>
    <property type="match status" value="1"/>
</dbReference>
<reference evidence="7" key="1">
    <citation type="journal article" date="2019" name="Int. J. Syst. Evol. Microbiol.">
        <title>The Global Catalogue of Microorganisms (GCM) 10K type strain sequencing project: providing services to taxonomists for standard genome sequencing and annotation.</title>
        <authorList>
            <consortium name="The Broad Institute Genomics Platform"/>
            <consortium name="The Broad Institute Genome Sequencing Center for Infectious Disease"/>
            <person name="Wu L."/>
            <person name="Ma J."/>
        </authorList>
    </citation>
    <scope>NUCLEOTIDE SEQUENCE [LARGE SCALE GENOMIC DNA]</scope>
    <source>
        <strain evidence="7">CGMCC 4.7397</strain>
    </source>
</reference>
<proteinExistence type="inferred from homology"/>
<accession>A0ABW1IG45</accession>
<name>A0ABW1IG45_9PSEU</name>
<evidence type="ECO:0000313" key="7">
    <source>
        <dbReference type="Proteomes" id="UP001596119"/>
    </source>
</evidence>
<dbReference type="RefSeq" id="WP_379568955.1">
    <property type="nucleotide sequence ID" value="NZ_JBHSQK010000066.1"/>
</dbReference>
<feature type="chain" id="PRO_5047501078" evidence="4">
    <location>
        <begin position="30"/>
        <end position="535"/>
    </location>
</feature>
<keyword evidence="2 4" id="KW-0732">Signal</keyword>
<keyword evidence="7" id="KW-1185">Reference proteome</keyword>
<feature type="domain" description="AB hydrolase-1" evidence="5">
    <location>
        <begin position="123"/>
        <end position="505"/>
    </location>
</feature>
<dbReference type="EMBL" id="JBHSQK010000066">
    <property type="protein sequence ID" value="MFC5951214.1"/>
    <property type="molecule type" value="Genomic_DNA"/>
</dbReference>
<comment type="caution">
    <text evidence="6">The sequence shown here is derived from an EMBL/GenBank/DDBJ whole genome shotgun (WGS) entry which is preliminary data.</text>
</comment>
<comment type="similarity">
    <text evidence="1">Belongs to the peptidase S33 family.</text>
</comment>
<dbReference type="PANTHER" id="PTHR43248:SF29">
    <property type="entry name" value="TRIPEPTIDYL AMINOPEPTIDASE"/>
    <property type="match status" value="1"/>
</dbReference>
<sequence>MRTTRLRGARRVALAVVAAAGATVLSSCALPGMLLTAPTPVPAARPAPVTPPTELQPFYTQVLAWGPCLPLADDDRERELFGTPGVECARMTVPLDYATPQGRTAEIAVLRATGRSENHIGSLVVNPGGPGGSGVDMAAAFAAGGAAGVFDIVGFDPRGVGKSTPTIDCTTDAEWDAARAESPRAVLAEGTAGIEERARQEAEKCVRRSGGADVLANSGTRDVARDLDVLRAALGEEKLTYLGYSYGTRIGATYAEMFPQNVRAMVLDGAVDPRETTAESAIAQRAGFQGAFDAYAADCTRQADCPLGTDPARATAEYQALTRPLIDTPAPVADGRSLAYGDATIAVIASLYHPTSWPDLTKALAALRAGDGTLLMAEADRYYGRGADGHYTNDQEALMVVNCVDGDRMTDRAQRAELARRAAEVAPFADPGLSVGDGALDTCAMLPVTPTSQPHLPRAEGLPPTLVISTTGDPATPYQAGVDLAGALGARLLTVEGTQHTAALQGNSCVDSAVGGYLVNLTVPQEGLHCRFADA</sequence>
<gene>
    <name evidence="6" type="ORF">ACFQH9_23380</name>
</gene>
<dbReference type="SUPFAM" id="SSF53474">
    <property type="entry name" value="alpha/beta-Hydrolases"/>
    <property type="match status" value="1"/>
</dbReference>
<keyword evidence="3 6" id="KW-0378">Hydrolase</keyword>
<feature type="signal peptide" evidence="4">
    <location>
        <begin position="1"/>
        <end position="29"/>
    </location>
</feature>
<dbReference type="PROSITE" id="PS51257">
    <property type="entry name" value="PROKAR_LIPOPROTEIN"/>
    <property type="match status" value="1"/>
</dbReference>
<evidence type="ECO:0000256" key="3">
    <source>
        <dbReference type="ARBA" id="ARBA00022801"/>
    </source>
</evidence>